<organism evidence="2 3">
    <name type="scientific">Bugula neritina</name>
    <name type="common">Brown bryozoan</name>
    <name type="synonym">Sertularia neritina</name>
    <dbReference type="NCBI Taxonomy" id="10212"/>
    <lineage>
        <taxon>Eukaryota</taxon>
        <taxon>Metazoa</taxon>
        <taxon>Spiralia</taxon>
        <taxon>Lophotrochozoa</taxon>
        <taxon>Bryozoa</taxon>
        <taxon>Gymnolaemata</taxon>
        <taxon>Cheilostomatida</taxon>
        <taxon>Flustrina</taxon>
        <taxon>Buguloidea</taxon>
        <taxon>Bugulidae</taxon>
        <taxon>Bugula</taxon>
    </lineage>
</organism>
<gene>
    <name evidence="2" type="ORF">EB796_000931</name>
</gene>
<proteinExistence type="predicted"/>
<accession>A0A7J7KRJ2</accession>
<sequence>MSDSEPQSVTPPPAQSVTPPPTQSVTPPPTHSLTPAQAVTPPPTQSVSSSSTPFSTSTVESKQILNTDLKSIFPKGVSI</sequence>
<keyword evidence="3" id="KW-1185">Reference proteome</keyword>
<protein>
    <submittedName>
        <fullName evidence="2">Uncharacterized protein</fullName>
    </submittedName>
</protein>
<evidence type="ECO:0000313" key="3">
    <source>
        <dbReference type="Proteomes" id="UP000593567"/>
    </source>
</evidence>
<name>A0A7J7KRJ2_BUGNE</name>
<feature type="compositionally biased region" description="Low complexity" evidence="1">
    <location>
        <begin position="34"/>
        <end position="61"/>
    </location>
</feature>
<feature type="compositionally biased region" description="Pro residues" evidence="1">
    <location>
        <begin position="9"/>
        <end position="30"/>
    </location>
</feature>
<dbReference type="EMBL" id="VXIV02000105">
    <property type="protein sequence ID" value="KAF6040767.1"/>
    <property type="molecule type" value="Genomic_DNA"/>
</dbReference>
<evidence type="ECO:0000256" key="1">
    <source>
        <dbReference type="SAM" id="MobiDB-lite"/>
    </source>
</evidence>
<dbReference type="Proteomes" id="UP000593567">
    <property type="component" value="Unassembled WGS sequence"/>
</dbReference>
<comment type="caution">
    <text evidence="2">The sequence shown here is derived from an EMBL/GenBank/DDBJ whole genome shotgun (WGS) entry which is preliminary data.</text>
</comment>
<reference evidence="2" key="1">
    <citation type="submission" date="2020-06" db="EMBL/GenBank/DDBJ databases">
        <title>Draft genome of Bugula neritina, a colonial animal packing powerful symbionts and potential medicines.</title>
        <authorList>
            <person name="Rayko M."/>
        </authorList>
    </citation>
    <scope>NUCLEOTIDE SEQUENCE [LARGE SCALE GENOMIC DNA]</scope>
    <source>
        <strain evidence="2">Kwan_BN1</strain>
    </source>
</reference>
<evidence type="ECO:0000313" key="2">
    <source>
        <dbReference type="EMBL" id="KAF6040767.1"/>
    </source>
</evidence>
<feature type="region of interest" description="Disordered" evidence="1">
    <location>
        <begin position="1"/>
        <end position="61"/>
    </location>
</feature>
<dbReference type="AlphaFoldDB" id="A0A7J7KRJ2"/>